<proteinExistence type="predicted"/>
<evidence type="ECO:0000256" key="1">
    <source>
        <dbReference type="SAM" id="MobiDB-lite"/>
    </source>
</evidence>
<feature type="compositionally biased region" description="Basic residues" evidence="1">
    <location>
        <begin position="182"/>
        <end position="191"/>
    </location>
</feature>
<evidence type="ECO:0000313" key="2">
    <source>
        <dbReference type="EMBL" id="KAF9468000.1"/>
    </source>
</evidence>
<feature type="compositionally biased region" description="Acidic residues" evidence="1">
    <location>
        <begin position="54"/>
        <end position="70"/>
    </location>
</feature>
<feature type="region of interest" description="Disordered" evidence="1">
    <location>
        <begin position="1"/>
        <end position="70"/>
    </location>
</feature>
<reference evidence="2" key="1">
    <citation type="submission" date="2020-11" db="EMBL/GenBank/DDBJ databases">
        <authorList>
            <consortium name="DOE Joint Genome Institute"/>
            <person name="Ahrendt S."/>
            <person name="Riley R."/>
            <person name="Andreopoulos W."/>
            <person name="Labutti K."/>
            <person name="Pangilinan J."/>
            <person name="Ruiz-Duenas F.J."/>
            <person name="Barrasa J.M."/>
            <person name="Sanchez-Garcia M."/>
            <person name="Camarero S."/>
            <person name="Miyauchi S."/>
            <person name="Serrano A."/>
            <person name="Linde D."/>
            <person name="Babiker R."/>
            <person name="Drula E."/>
            <person name="Ayuso-Fernandez I."/>
            <person name="Pacheco R."/>
            <person name="Padilla G."/>
            <person name="Ferreira P."/>
            <person name="Barriuso J."/>
            <person name="Kellner H."/>
            <person name="Castanera R."/>
            <person name="Alfaro M."/>
            <person name="Ramirez L."/>
            <person name="Pisabarro A.G."/>
            <person name="Kuo A."/>
            <person name="Tritt A."/>
            <person name="Lipzen A."/>
            <person name="He G."/>
            <person name="Yan M."/>
            <person name="Ng V."/>
            <person name="Cullen D."/>
            <person name="Martin F."/>
            <person name="Rosso M.-N."/>
            <person name="Henrissat B."/>
            <person name="Hibbett D."/>
            <person name="Martinez A.T."/>
            <person name="Grigoriev I.V."/>
        </authorList>
    </citation>
    <scope>NUCLEOTIDE SEQUENCE</scope>
    <source>
        <strain evidence="2">CBS 247.69</strain>
    </source>
</reference>
<gene>
    <name evidence="2" type="ORF">BDZ94DRAFT_1318120</name>
</gene>
<accession>A0A9P5YG32</accession>
<dbReference type="AlphaFoldDB" id="A0A9P5YG32"/>
<sequence length="261" mass="29346">MFKRVEKRRRKRAEEEELGLDNNMKEVLGIHDTDSEESDSDSDQSLSGDSDRGELDEDPSESFLDDGDVDEGGSASLNEELVITVQEALRDPVYLISLQPDVKACIVCPGKLLKGGKMAHIRRFKQFKILVERVNLGANAWDIVRQNTESKMKMLPLASMSSSRRAEKRKAKAAAHKEQRQKQKAKRKARKPVPIQESTSASTPPKKRQKVKEPERTPPATPPVHPVETIKALPIESTIKSIVRSTSHRAKHARARSFKRP</sequence>
<dbReference type="EMBL" id="MU150234">
    <property type="protein sequence ID" value="KAF9468000.1"/>
    <property type="molecule type" value="Genomic_DNA"/>
</dbReference>
<feature type="region of interest" description="Disordered" evidence="1">
    <location>
        <begin position="157"/>
        <end position="261"/>
    </location>
</feature>
<evidence type="ECO:0000313" key="3">
    <source>
        <dbReference type="Proteomes" id="UP000807353"/>
    </source>
</evidence>
<keyword evidence="3" id="KW-1185">Reference proteome</keyword>
<feature type="compositionally biased region" description="Basic residues" evidence="1">
    <location>
        <begin position="246"/>
        <end position="261"/>
    </location>
</feature>
<name>A0A9P5YG32_9AGAR</name>
<dbReference type="OrthoDB" id="2538461at2759"/>
<organism evidence="2 3">
    <name type="scientific">Collybia nuda</name>
    <dbReference type="NCBI Taxonomy" id="64659"/>
    <lineage>
        <taxon>Eukaryota</taxon>
        <taxon>Fungi</taxon>
        <taxon>Dikarya</taxon>
        <taxon>Basidiomycota</taxon>
        <taxon>Agaricomycotina</taxon>
        <taxon>Agaricomycetes</taxon>
        <taxon>Agaricomycetidae</taxon>
        <taxon>Agaricales</taxon>
        <taxon>Tricholomatineae</taxon>
        <taxon>Clitocybaceae</taxon>
        <taxon>Collybia</taxon>
    </lineage>
</organism>
<feature type="compositionally biased region" description="Basic residues" evidence="1">
    <location>
        <begin position="1"/>
        <end position="11"/>
    </location>
</feature>
<protein>
    <submittedName>
        <fullName evidence="2">Uncharacterized protein</fullName>
    </submittedName>
</protein>
<dbReference type="Proteomes" id="UP000807353">
    <property type="component" value="Unassembled WGS sequence"/>
</dbReference>
<comment type="caution">
    <text evidence="2">The sequence shown here is derived from an EMBL/GenBank/DDBJ whole genome shotgun (WGS) entry which is preliminary data.</text>
</comment>